<name>A0A2U3DYV5_PURLI</name>
<evidence type="ECO:0000256" key="9">
    <source>
        <dbReference type="ARBA" id="ARBA00022679"/>
    </source>
</evidence>
<dbReference type="GO" id="GO:0008033">
    <property type="term" value="P:tRNA processing"/>
    <property type="evidence" value="ECO:0007669"/>
    <property type="project" value="UniProtKB-KW"/>
</dbReference>
<dbReference type="Gene3D" id="3.40.50.150">
    <property type="entry name" value="Vaccinia Virus protein VP39"/>
    <property type="match status" value="1"/>
</dbReference>
<dbReference type="EC" id="2.6.1.44" evidence="5"/>
<feature type="region of interest" description="Disordered" evidence="17">
    <location>
        <begin position="326"/>
        <end position="362"/>
    </location>
</feature>
<organism evidence="20 21">
    <name type="scientific">Purpureocillium lilacinum</name>
    <name type="common">Paecilomyces lilacinus</name>
    <dbReference type="NCBI Taxonomy" id="33203"/>
    <lineage>
        <taxon>Eukaryota</taxon>
        <taxon>Fungi</taxon>
        <taxon>Dikarya</taxon>
        <taxon>Ascomycota</taxon>
        <taxon>Pezizomycotina</taxon>
        <taxon>Sordariomycetes</taxon>
        <taxon>Hypocreomycetidae</taxon>
        <taxon>Hypocreales</taxon>
        <taxon>Ophiocordycipitaceae</taxon>
        <taxon>Purpureocillium</taxon>
    </lineage>
</organism>
<dbReference type="InterPro" id="IPR045065">
    <property type="entry name" value="XPO1/5"/>
</dbReference>
<feature type="compositionally biased region" description="Polar residues" evidence="17">
    <location>
        <begin position="352"/>
        <end position="361"/>
    </location>
</feature>
<feature type="compositionally biased region" description="Low complexity" evidence="17">
    <location>
        <begin position="1430"/>
        <end position="1445"/>
    </location>
</feature>
<dbReference type="GO" id="GO:0000055">
    <property type="term" value="P:ribosomal large subunit export from nucleus"/>
    <property type="evidence" value="ECO:0007669"/>
    <property type="project" value="TreeGrafter"/>
</dbReference>
<dbReference type="Pfam" id="PF17286">
    <property type="entry name" value="PRMT5_C"/>
    <property type="match status" value="1"/>
</dbReference>
<keyword evidence="12" id="KW-0663">Pyridoxal phosphate</keyword>
<evidence type="ECO:0000256" key="5">
    <source>
        <dbReference type="ARBA" id="ARBA00013049"/>
    </source>
</evidence>
<feature type="compositionally biased region" description="Basic and acidic residues" evidence="17">
    <location>
        <begin position="2711"/>
        <end position="2724"/>
    </location>
</feature>
<dbReference type="FunFam" id="3.40.50.150:FF:000149">
    <property type="entry name" value="Protein arginine N-methyltransferase"/>
    <property type="match status" value="1"/>
</dbReference>
<dbReference type="GO" id="GO:0006611">
    <property type="term" value="P:protein export from nucleus"/>
    <property type="evidence" value="ECO:0007669"/>
    <property type="project" value="InterPro"/>
</dbReference>
<dbReference type="Gene3D" id="3.40.640.10">
    <property type="entry name" value="Type I PLP-dependent aspartate aminotransferase-like (Major domain)"/>
    <property type="match status" value="1"/>
</dbReference>
<dbReference type="InterPro" id="IPR040485">
    <property type="entry name" value="XPO1_repeat_3"/>
</dbReference>
<dbReference type="EMBL" id="LCWV01000019">
    <property type="protein sequence ID" value="PWI67424.1"/>
    <property type="molecule type" value="Genomic_DNA"/>
</dbReference>
<feature type="compositionally biased region" description="Low complexity" evidence="17">
    <location>
        <begin position="1463"/>
        <end position="1473"/>
    </location>
</feature>
<dbReference type="InterPro" id="IPR035075">
    <property type="entry name" value="PRMT5"/>
</dbReference>
<dbReference type="InterPro" id="IPR000192">
    <property type="entry name" value="Aminotrans_V_dom"/>
</dbReference>
<dbReference type="InterPro" id="IPR015421">
    <property type="entry name" value="PyrdxlP-dep_Trfase_major"/>
</dbReference>
<keyword evidence="10 16" id="KW-0949">S-adenosyl-L-methionine</keyword>
<evidence type="ECO:0000256" key="15">
    <source>
        <dbReference type="ARBA" id="ARBA00025147"/>
    </source>
</evidence>
<comment type="similarity">
    <text evidence="4">Belongs to the exportin family.</text>
</comment>
<dbReference type="Gene3D" id="3.20.20.150">
    <property type="entry name" value="Divalent-metal-dependent TIM barrel enzymes"/>
    <property type="match status" value="1"/>
</dbReference>
<comment type="similarity">
    <text evidence="3">Belongs to the class-V pyridoxal-phosphate-dependent aminotransferase family.</text>
</comment>
<dbReference type="FunFam" id="3.40.640.10:FF:000027">
    <property type="entry name" value="Serine--pyruvate aminotransferase, mitochondrial"/>
    <property type="match status" value="1"/>
</dbReference>
<dbReference type="InterPro" id="IPR015424">
    <property type="entry name" value="PyrdxlP-dep_Trfase"/>
</dbReference>
<keyword evidence="8 16" id="KW-0489">Methyltransferase</keyword>
<keyword evidence="11" id="KW-0819">tRNA processing</keyword>
<evidence type="ECO:0000256" key="10">
    <source>
        <dbReference type="ARBA" id="ARBA00022691"/>
    </source>
</evidence>
<evidence type="ECO:0000313" key="21">
    <source>
        <dbReference type="Proteomes" id="UP000245956"/>
    </source>
</evidence>
<evidence type="ECO:0000313" key="22">
    <source>
        <dbReference type="Proteomes" id="UP001287286"/>
    </source>
</evidence>
<dbReference type="Pfam" id="PF18784">
    <property type="entry name" value="CRM1_repeat_2"/>
    <property type="match status" value="1"/>
</dbReference>
<evidence type="ECO:0000256" key="14">
    <source>
        <dbReference type="ARBA" id="ARBA00023242"/>
    </source>
</evidence>
<protein>
    <recommendedName>
        <fullName evidence="5">alanine--glyoxylate transaminase</fullName>
        <ecNumber evidence="5">2.6.1.44</ecNumber>
    </recommendedName>
</protein>
<dbReference type="Pfam" id="PF17285">
    <property type="entry name" value="PRMT5_TIM"/>
    <property type="match status" value="1"/>
</dbReference>
<dbReference type="Proteomes" id="UP001287286">
    <property type="component" value="Unassembled WGS sequence"/>
</dbReference>
<evidence type="ECO:0000256" key="8">
    <source>
        <dbReference type="ARBA" id="ARBA00022603"/>
    </source>
</evidence>
<dbReference type="FunFam" id="3.90.1150.10:FF:000049">
    <property type="entry name" value="Alanine-glyoxylate aminotransferase 1"/>
    <property type="match status" value="1"/>
</dbReference>
<dbReference type="InterPro" id="IPR013598">
    <property type="entry name" value="Exportin-1/Importin-b-like"/>
</dbReference>
<dbReference type="InterPro" id="IPR011989">
    <property type="entry name" value="ARM-like"/>
</dbReference>
<dbReference type="Gene3D" id="3.90.1150.10">
    <property type="entry name" value="Aspartate Aminotransferase, domain 1"/>
    <property type="match status" value="1"/>
</dbReference>
<dbReference type="SMART" id="SM00913">
    <property type="entry name" value="IBN_N"/>
    <property type="match status" value="1"/>
</dbReference>
<dbReference type="PROSITE" id="PS51678">
    <property type="entry name" value="SAM_MT_PRMT"/>
    <property type="match status" value="1"/>
</dbReference>
<dbReference type="GO" id="GO:0016274">
    <property type="term" value="F:protein-arginine N-methyltransferase activity"/>
    <property type="evidence" value="ECO:0007669"/>
    <property type="project" value="InterPro"/>
</dbReference>
<dbReference type="SMART" id="SM01102">
    <property type="entry name" value="CRM1_C"/>
    <property type="match status" value="1"/>
</dbReference>
<reference evidence="20" key="1">
    <citation type="submission" date="2015-05" db="EMBL/GenBank/DDBJ databases">
        <authorList>
            <person name="Wang D.B."/>
            <person name="Wang M."/>
        </authorList>
    </citation>
    <scope>NUCLEOTIDE SEQUENCE</scope>
    <source>
        <strain evidence="20">36-1</strain>
    </source>
</reference>
<gene>
    <name evidence="20" type="ORF">PCL_03192</name>
    <name evidence="19" type="ORF">Purlil1_635</name>
</gene>
<dbReference type="PANTHER" id="PTHR11223:SF2">
    <property type="entry name" value="EXPORTIN-1"/>
    <property type="match status" value="1"/>
</dbReference>
<comment type="subcellular location">
    <subcellularLocation>
        <location evidence="2">Nucleus</location>
    </subcellularLocation>
</comment>
<dbReference type="InterPro" id="IPR014877">
    <property type="entry name" value="XPO1_C_dom"/>
</dbReference>
<dbReference type="InterPro" id="IPR035247">
    <property type="entry name" value="PRMT5_TIM"/>
</dbReference>
<dbReference type="EMBL" id="JAWRVI010000002">
    <property type="protein sequence ID" value="KAK4094939.1"/>
    <property type="molecule type" value="Genomic_DNA"/>
</dbReference>
<evidence type="ECO:0000256" key="6">
    <source>
        <dbReference type="ARBA" id="ARBA00022448"/>
    </source>
</evidence>
<evidence type="ECO:0000256" key="3">
    <source>
        <dbReference type="ARBA" id="ARBA00009236"/>
    </source>
</evidence>
<dbReference type="Pfam" id="PF05185">
    <property type="entry name" value="PRMT5"/>
    <property type="match status" value="1"/>
</dbReference>
<reference evidence="20 21" key="2">
    <citation type="journal article" date="2016" name="Front. Microbiol.">
        <title>Genome and transcriptome sequences reveal the specific parasitism of the nematophagous Purpureocillium lilacinum 36-1.</title>
        <authorList>
            <person name="Xie J."/>
            <person name="Li S."/>
            <person name="Mo C."/>
            <person name="Xiao X."/>
            <person name="Peng D."/>
            <person name="Wang G."/>
            <person name="Xiao Y."/>
        </authorList>
    </citation>
    <scope>NUCLEOTIDE SEQUENCE [LARGE SCALE GENOMIC DNA]</scope>
    <source>
        <strain evidence="20 21">36-1</strain>
    </source>
</reference>
<dbReference type="Pfam" id="PF08389">
    <property type="entry name" value="Xpo1"/>
    <property type="match status" value="1"/>
</dbReference>
<evidence type="ECO:0000313" key="20">
    <source>
        <dbReference type="EMBL" id="PWI67424.1"/>
    </source>
</evidence>
<dbReference type="Pfam" id="PF00266">
    <property type="entry name" value="Aminotran_5"/>
    <property type="match status" value="1"/>
</dbReference>
<evidence type="ECO:0000256" key="4">
    <source>
        <dbReference type="ARBA" id="ARBA00009466"/>
    </source>
</evidence>
<dbReference type="Proteomes" id="UP000245956">
    <property type="component" value="Unassembled WGS sequence"/>
</dbReference>
<comment type="caution">
    <text evidence="20">The sequence shown here is derived from an EMBL/GenBank/DDBJ whole genome shotgun (WGS) entry which is preliminary data.</text>
</comment>
<keyword evidence="13" id="KW-0653">Protein transport</keyword>
<reference evidence="19" key="3">
    <citation type="submission" date="2023-11" db="EMBL/GenBank/DDBJ databases">
        <authorList>
            <person name="Beijen E."/>
            <person name="Ohm R.A."/>
        </authorList>
    </citation>
    <scope>NUCLEOTIDE SEQUENCE</scope>
    <source>
        <strain evidence="19">CBS 150709</strain>
    </source>
</reference>
<dbReference type="SUPFAM" id="SSF53383">
    <property type="entry name" value="PLP-dependent transferases"/>
    <property type="match status" value="1"/>
</dbReference>
<dbReference type="InterPro" id="IPR041123">
    <property type="entry name" value="CRM1_repeat"/>
</dbReference>
<feature type="region of interest" description="Disordered" evidence="17">
    <location>
        <begin position="1410"/>
        <end position="1473"/>
    </location>
</feature>
<dbReference type="GO" id="GO:0005737">
    <property type="term" value="C:cytoplasm"/>
    <property type="evidence" value="ECO:0007669"/>
    <property type="project" value="TreeGrafter"/>
</dbReference>
<evidence type="ECO:0000256" key="12">
    <source>
        <dbReference type="ARBA" id="ARBA00022898"/>
    </source>
</evidence>
<dbReference type="Pfam" id="PF03810">
    <property type="entry name" value="IBN_N"/>
    <property type="match status" value="1"/>
</dbReference>
<dbReference type="GO" id="GO:0032259">
    <property type="term" value="P:methylation"/>
    <property type="evidence" value="ECO:0007669"/>
    <property type="project" value="UniProtKB-KW"/>
</dbReference>
<comment type="cofactor">
    <cofactor evidence="1">
        <name>pyridoxal 5'-phosphate</name>
        <dbReference type="ChEBI" id="CHEBI:597326"/>
    </cofactor>
</comment>
<sequence>MAFEGTGLGMPEGYGPQQPAFHIGKHDSARDVPLTDLQYGYLLNQGISFATSPITNNHFKKRVFKLVADHLALLSKNGESGTSTVTASRAEPILPPLTPEDTSLFPSAAVNTYTACISPWIDLCSTDPIVSSISRQVLNLEINYANFCGVRSIMLTGPARDASKDGGNQGLAQYSRAVQEALKIGNTLAFLVHMPMYREPVVGQENETLSSLCPQASASASATKSIDLFSAWDSWHHIRSVCNYSLRLFVALKLPKVMPEKDLQNRWFAEPLQYLTIGPEVFQTNKGGYPCLSKHHQDLIFTYMRLKAFPWLLLCDVGPDASQFKPSSSSLLAQKPPVTDEDFPSLSAAHSPANTAQSQAPRGNAHMAYLQWLESQQPVFTALESTTLTSFQDWLQSPLQPLSDNLESATYEVFEGDPVKYDQYEAAVVEALTEWKALGLPTSKPGVVVIAVAGSGRGPLVTRALKAAEFTGVPVEVWAVEKNPNAYVYLLRQNQTVWGGKVNVIKTDMRAWKGPVVSESAETGPVHGKVDILISELLGSFGDNELSPECLDGIQHVVAKPHGISIPSSYTAHFSPISTPKLYADILARSATEDTAFDTPWVVRLYALDFVCQRVPGHPRFQQAWEFSHPIPESTLAAVQARRSGGVVGGGGGSMAGAAGANDHNSRYCHVTFVCRARGVIHGLAGYFESTLYESRLDEHKGEKVEISTHPERIDAKSKDMISWFPIFFPLKKPITFPADTELEVSMWRQTDDSKVWYEWLVEAWTWVGPTTRIKHGASHPHQQRKPPLPVRYFASDRRPFHLPIGIGENHPAVGMLPSRVAGAMRLVSGPRPAAVVRSALGGLPRQQRPSSYVYPSIASSRPLSSNLHPPRQHPPSHPTARYHQSAQHRRPSSTMSSQPAHPTLLIPGPIEFDDAVLQSMGHYSESHVAAGFVATFGETLTLLRQLFQTTNPASQPFVINGSGTLGWDLVAVNLVEPGEDALVLSTGYFGDGFADCLRAYGANVTKLDGPIGGRPQVADVEKALKEKKYKILTVTHVDTSTGVLSDIKSIAAAVKKVSPETLVIVDGVCSVACEELAFDEWGLDGVVTAGQKAIGCPAGQSISMFSGRAIQVVQNRKTEPATYFASMKRWLPRLTSQSTVMQNYEAKKPSYFATPSPQLVHALNTALKQILSKPLSERFSKHIEVSDRVKKTVTDMGLKIVATKPEDQSHAMTAIYLPEGVAIPDVLPKLLSKGIIFAGGIHKEIGTKYIRFGHMGITAVDPRRNDVDKALEALKTALGDKASKGWLPGRDIKASQCREHVPHPHATYVTAAPDFSPGDKEPTSTAVSHTAGFLGVCRVLAALLGAATSPETTSGGGGTGYTVLGERGVVQAPQAAPPKHSSRTAAALQQLFCGWASIAGQGRVARAGADAGAGAGRRAARAPPRHPAEGPAPQLPALPASLLPRDTHAGSVGDDGPGSRLAAPATAAAWSPPTSPPGGAVLCCAVLPSVVLQHPPAARDPSLRLQHNPAGPLFFLFTPGPPPHPIVASAPAVSVAPSREATLFFPSPTLSSHAEAGKRLDDATSGLFLFVFLRALRPGSCAPLSSPPPPPPPLRFVCRLFGRSPPRAAQLLSPPRTRLARPDHDARLDRGARQHGPHLLRGSRGPAAQAALNQFKEDPDAWLMVDKILSDAQYPQTKYLGLQVLDNVISTRWKVLPRDQCQGIRNFIVQFIIQSSSSEEALQSNKTLLNKLNLVLISVLKQEWPHNWPTFINEIISSCHANLSICENNMIILRLLSEEVFDYSAEQMTSTKTRNMKQTMCAEFSQIFQLCQEVLTTADQPSLVKATLETLLRFCNWIPLGYIFETNLIDTLRTRFLSVPEFRNITLQCLTEIGGLQTGGAGQANSYDEQLVKMFTEVLTTIADIIPVSLDLKSTYPSSNSRDQEFVQNLALFLCNFFGAHLNVSTTDYPLGAKASDHANKAQLIENLPNRDYLLHGHYYLIRISQIDDREIFKICLDYWLKLVQELYEEMQQLPITDLNPLMAVGGGMSGSGAPNPSLLMNYPLRKHKYNEVLSNLRVVMIERMVRPEEVLIVENDEGEIVREFVKESDTVQLYKTIRECLVYLTHLDVVDTENIMTEKLARQVDGSEWSWHNCNVLCWAIGSISLAMNEETEKRFLVTVIKDLLGLTEMKRGKDNKAVVASNIMYIVGQYPRFLKAHWKFLKTVVNKLFEFMHESHEGVQDMACDTFIKIARQCRRHFVALQPSEQEPFIEEIVRNMGKITCDLTPQQVHTFYEACGYMVAAQGNKHQQERLLADLMNIPNAAWDEIIKQATVNPSILQDAETIKVIGNIMKTNVSACTSIGPYFYPQIGRIYHDMLQMYRATSTLISEAVARDGELATKMPKVRGLRTIKKEILKLIETYVEKAEDLQAVRLQMVPPLLDSVLVDYNRNVPGARDAEVLKAMSTIITKLSVKFYRWQEEPISSANCHQSLMEDQVPTIMENVFECTLDMINKDFSEFPEHRVEFFNLLRAINLHCFPALLKLDNNQFKFVIDSCSWAFKHDNRDVEAAGLNMCLELINNIADKTDVATANAFFQRFFTTILQDVLFVVTDSDHKAGFKTQSMLLMKLFYFIQPADGSQPKIQGPIYTPDQAQAGTTNKDFLGNSVATLLRNAFPNLQAAQVASFVEGLFNLNTQYDKFRLNLRDFLISLKEFAGDNAELYIVEKEQQERDAKAADMERRQKVGGLLKPSEIDDEEL</sequence>
<keyword evidence="14" id="KW-0539">Nucleus</keyword>
<evidence type="ECO:0000256" key="2">
    <source>
        <dbReference type="ARBA" id="ARBA00004123"/>
    </source>
</evidence>
<accession>A0A2U3DYV5</accession>
<evidence type="ECO:0000256" key="17">
    <source>
        <dbReference type="SAM" id="MobiDB-lite"/>
    </source>
</evidence>
<dbReference type="InterPro" id="IPR035248">
    <property type="entry name" value="PRMT5_C"/>
</dbReference>
<dbReference type="GO" id="GO:0008453">
    <property type="term" value="F:alanine-glyoxylate transaminase activity"/>
    <property type="evidence" value="ECO:0007669"/>
    <property type="project" value="UniProtKB-EC"/>
</dbReference>
<dbReference type="GO" id="GO:0005634">
    <property type="term" value="C:nucleus"/>
    <property type="evidence" value="ECO:0007669"/>
    <property type="project" value="UniProtKB-SubCell"/>
</dbReference>
<evidence type="ECO:0000256" key="11">
    <source>
        <dbReference type="ARBA" id="ARBA00022694"/>
    </source>
</evidence>
<feature type="region of interest" description="Disordered" evidence="17">
    <location>
        <begin position="2711"/>
        <end position="2740"/>
    </location>
</feature>
<feature type="region of interest" description="Disordered" evidence="17">
    <location>
        <begin position="860"/>
        <end position="903"/>
    </location>
</feature>
<evidence type="ECO:0000256" key="7">
    <source>
        <dbReference type="ARBA" id="ARBA00022576"/>
    </source>
</evidence>
<dbReference type="PROSITE" id="PS50166">
    <property type="entry name" value="IMPORTIN_B_NT"/>
    <property type="match status" value="1"/>
</dbReference>
<dbReference type="Pfam" id="PF18777">
    <property type="entry name" value="CRM1_repeat"/>
    <property type="match status" value="1"/>
</dbReference>
<evidence type="ECO:0000256" key="16">
    <source>
        <dbReference type="PROSITE-ProRule" id="PRU01015"/>
    </source>
</evidence>
<dbReference type="Pfam" id="PF18787">
    <property type="entry name" value="CRM1_repeat_3"/>
    <property type="match status" value="1"/>
</dbReference>
<evidence type="ECO:0000256" key="1">
    <source>
        <dbReference type="ARBA" id="ARBA00001933"/>
    </source>
</evidence>
<dbReference type="SUPFAM" id="SSF48371">
    <property type="entry name" value="ARM repeat"/>
    <property type="match status" value="1"/>
</dbReference>
<dbReference type="SUPFAM" id="SSF53335">
    <property type="entry name" value="S-adenosyl-L-methionine-dependent methyltransferases"/>
    <property type="match status" value="1"/>
</dbReference>
<feature type="domain" description="Importin N-terminal" evidence="18">
    <location>
        <begin position="1649"/>
        <end position="1715"/>
    </location>
</feature>
<keyword evidence="6" id="KW-0813">Transport</keyword>
<reference evidence="19 22" key="4">
    <citation type="journal article" date="2024" name="Microbiol. Resour. Announc.">
        <title>Genome annotations for the ascomycete fungi Trichoderma harzianum, Trichoderma aggressivum, and Purpureocillium lilacinum.</title>
        <authorList>
            <person name="Beijen E.P.W."/>
            <person name="Ohm R.A."/>
        </authorList>
    </citation>
    <scope>NUCLEOTIDE SEQUENCE [LARGE SCALE GENOMIC DNA]</scope>
    <source>
        <strain evidence="19 22">CBS 150709</strain>
    </source>
</reference>
<dbReference type="InterPro" id="IPR025799">
    <property type="entry name" value="Arg_MeTrfase"/>
</dbReference>
<dbReference type="PANTHER" id="PTHR11223">
    <property type="entry name" value="EXPORTIN 1/5"/>
    <property type="match status" value="1"/>
</dbReference>
<dbReference type="InterPro" id="IPR015422">
    <property type="entry name" value="PyrdxlP-dep_Trfase_small"/>
</dbReference>
<dbReference type="FunFam" id="1.25.10.10:FF:000490">
    <property type="entry name" value="CRM1p Major karyopherin"/>
    <property type="match status" value="1"/>
</dbReference>
<keyword evidence="22" id="KW-1185">Reference proteome</keyword>
<proteinExistence type="inferred from homology"/>
<keyword evidence="9 16" id="KW-0808">Transferase</keyword>
<evidence type="ECO:0000256" key="13">
    <source>
        <dbReference type="ARBA" id="ARBA00022927"/>
    </source>
</evidence>
<dbReference type="InterPro" id="IPR001494">
    <property type="entry name" value="Importin-beta_N"/>
</dbReference>
<dbReference type="GO" id="GO:0005049">
    <property type="term" value="F:nuclear export signal receptor activity"/>
    <property type="evidence" value="ECO:0007669"/>
    <property type="project" value="InterPro"/>
</dbReference>
<dbReference type="GO" id="GO:0031267">
    <property type="term" value="F:small GTPase binding"/>
    <property type="evidence" value="ECO:0007669"/>
    <property type="project" value="InterPro"/>
</dbReference>
<dbReference type="Gene3D" id="2.70.160.11">
    <property type="entry name" value="Hnrnp arginine n-methyltransferase1"/>
    <property type="match status" value="1"/>
</dbReference>
<evidence type="ECO:0000313" key="19">
    <source>
        <dbReference type="EMBL" id="KAK4094939.1"/>
    </source>
</evidence>
<dbReference type="Gene3D" id="1.25.10.10">
    <property type="entry name" value="Leucine-rich Repeat Variant"/>
    <property type="match status" value="2"/>
</dbReference>
<dbReference type="Pfam" id="PF08767">
    <property type="entry name" value="CRM1_C"/>
    <property type="match status" value="1"/>
</dbReference>
<evidence type="ECO:0000259" key="18">
    <source>
        <dbReference type="PROSITE" id="PS50166"/>
    </source>
</evidence>
<dbReference type="GO" id="GO:0000056">
    <property type="term" value="P:ribosomal small subunit export from nucleus"/>
    <property type="evidence" value="ECO:0007669"/>
    <property type="project" value="TreeGrafter"/>
</dbReference>
<dbReference type="InterPro" id="IPR029063">
    <property type="entry name" value="SAM-dependent_MTases_sf"/>
</dbReference>
<comment type="function">
    <text evidence="15">tRNA nucleus export receptor which facilitates tRNA translocation across the nuclear pore complex. Involved in pre-tRNA splicing, probably by affecting the interaction of pre-tRNA with splicing endonuclease.</text>
</comment>
<keyword evidence="7" id="KW-0032">Aminotransferase</keyword>
<dbReference type="InterPro" id="IPR016024">
    <property type="entry name" value="ARM-type_fold"/>
</dbReference>
<dbReference type="InterPro" id="IPR041235">
    <property type="entry name" value="Exp1_repeat_2"/>
</dbReference>